<keyword evidence="3" id="KW-1185">Reference proteome</keyword>
<dbReference type="Proteomes" id="UP000198928">
    <property type="component" value="Unassembled WGS sequence"/>
</dbReference>
<dbReference type="RefSeq" id="WP_175541015.1">
    <property type="nucleotide sequence ID" value="NZ_FOSG01000009.1"/>
</dbReference>
<accession>A0A1I4CVE2</accession>
<feature type="region of interest" description="Disordered" evidence="1">
    <location>
        <begin position="82"/>
        <end position="152"/>
    </location>
</feature>
<proteinExistence type="predicted"/>
<evidence type="ECO:0000256" key="1">
    <source>
        <dbReference type="SAM" id="MobiDB-lite"/>
    </source>
</evidence>
<evidence type="ECO:0000313" key="2">
    <source>
        <dbReference type="EMBL" id="SFK84299.1"/>
    </source>
</evidence>
<feature type="compositionally biased region" description="Pro residues" evidence="1">
    <location>
        <begin position="123"/>
        <end position="132"/>
    </location>
</feature>
<protein>
    <recommendedName>
        <fullName evidence="4">Histidine kinase-like ATPase domain-containing protein</fullName>
    </recommendedName>
</protein>
<dbReference type="Gene3D" id="3.30.565.10">
    <property type="entry name" value="Histidine kinase-like ATPase, C-terminal domain"/>
    <property type="match status" value="1"/>
</dbReference>
<organism evidence="2 3">
    <name type="scientific">Streptomyces pini</name>
    <dbReference type="NCBI Taxonomy" id="1520580"/>
    <lineage>
        <taxon>Bacteria</taxon>
        <taxon>Bacillati</taxon>
        <taxon>Actinomycetota</taxon>
        <taxon>Actinomycetes</taxon>
        <taxon>Kitasatosporales</taxon>
        <taxon>Streptomycetaceae</taxon>
        <taxon>Streptomyces</taxon>
    </lineage>
</organism>
<dbReference type="AlphaFoldDB" id="A0A1I4CVE2"/>
<sequence length="152" mass="15646">MISHPSTSGRQRTVEFQALPSRAGQIRRIVSALLRYWKLDPLVGPAADGVAELLAGARRQAGPDGRCTVEIALLLDRLTISVRDRPPQPSPAHATGALLAGGPRPAPRDLAADGGAARITLPVPVPAAPAAPAPEAALPPGRAALAEPLQHA</sequence>
<reference evidence="3" key="1">
    <citation type="submission" date="2016-10" db="EMBL/GenBank/DDBJ databases">
        <authorList>
            <person name="Varghese N."/>
            <person name="Submissions S."/>
        </authorList>
    </citation>
    <scope>NUCLEOTIDE SEQUENCE [LARGE SCALE GENOMIC DNA]</scope>
    <source>
        <strain evidence="3">PL19</strain>
    </source>
</reference>
<dbReference type="InterPro" id="IPR036890">
    <property type="entry name" value="HATPase_C_sf"/>
</dbReference>
<evidence type="ECO:0000313" key="3">
    <source>
        <dbReference type="Proteomes" id="UP000198928"/>
    </source>
</evidence>
<gene>
    <name evidence="2" type="ORF">SAMN05192584_109129</name>
</gene>
<feature type="compositionally biased region" description="Low complexity" evidence="1">
    <location>
        <begin position="133"/>
        <end position="152"/>
    </location>
</feature>
<dbReference type="EMBL" id="FOSG01000009">
    <property type="protein sequence ID" value="SFK84299.1"/>
    <property type="molecule type" value="Genomic_DNA"/>
</dbReference>
<evidence type="ECO:0008006" key="4">
    <source>
        <dbReference type="Google" id="ProtNLM"/>
    </source>
</evidence>
<name>A0A1I4CVE2_9ACTN</name>